<dbReference type="GeneID" id="70123908"/>
<organism evidence="2 3">
    <name type="scientific">Truncatella angustata</name>
    <dbReference type="NCBI Taxonomy" id="152316"/>
    <lineage>
        <taxon>Eukaryota</taxon>
        <taxon>Fungi</taxon>
        <taxon>Dikarya</taxon>
        <taxon>Ascomycota</taxon>
        <taxon>Pezizomycotina</taxon>
        <taxon>Sordariomycetes</taxon>
        <taxon>Xylariomycetidae</taxon>
        <taxon>Amphisphaeriales</taxon>
        <taxon>Sporocadaceae</taxon>
        <taxon>Truncatella</taxon>
    </lineage>
</organism>
<name>A0A9P8UUJ7_9PEZI</name>
<sequence length="247" mass="27678">MAHIDHDNLPSYESTREQSLPTYEPLQRNIAFPAQFFIYQKTGLVRPFTAFIGTEESSPLYHIDLGTVMLDPGQPNVVLHADASQDSPIVASVKAAPDGDRYQIQTGSSYPPNPEGLKVSSRRGSRKYTFSVENEAGENAKGQERQVFEWRPSRGKQVRSLGLRDYGWKLVRLSGSNSDASSTSSAEKADKVVAAWSKYSESGSKKIFGFRFFEESTSEDQRKGWEIMAVMTGLAIWHVDIMEGYMY</sequence>
<dbReference type="Proteomes" id="UP000758603">
    <property type="component" value="Unassembled WGS sequence"/>
</dbReference>
<dbReference type="EMBL" id="JAGPXC010000001">
    <property type="protein sequence ID" value="KAH6659424.1"/>
    <property type="molecule type" value="Genomic_DNA"/>
</dbReference>
<evidence type="ECO:0000256" key="1">
    <source>
        <dbReference type="SAM" id="MobiDB-lite"/>
    </source>
</evidence>
<feature type="compositionally biased region" description="Polar residues" evidence="1">
    <location>
        <begin position="11"/>
        <end position="20"/>
    </location>
</feature>
<dbReference type="OrthoDB" id="3431997at2759"/>
<feature type="region of interest" description="Disordered" evidence="1">
    <location>
        <begin position="103"/>
        <end position="122"/>
    </location>
</feature>
<evidence type="ECO:0000313" key="2">
    <source>
        <dbReference type="EMBL" id="KAH6659424.1"/>
    </source>
</evidence>
<dbReference type="AlphaFoldDB" id="A0A9P8UUJ7"/>
<accession>A0A9P8UUJ7</accession>
<dbReference type="RefSeq" id="XP_045963555.1">
    <property type="nucleotide sequence ID" value="XM_046095015.1"/>
</dbReference>
<keyword evidence="3" id="KW-1185">Reference proteome</keyword>
<gene>
    <name evidence="2" type="ORF">BKA67DRAFT_13252</name>
</gene>
<proteinExistence type="predicted"/>
<feature type="region of interest" description="Disordered" evidence="1">
    <location>
        <begin position="1"/>
        <end position="20"/>
    </location>
</feature>
<evidence type="ECO:0000313" key="3">
    <source>
        <dbReference type="Proteomes" id="UP000758603"/>
    </source>
</evidence>
<protein>
    <submittedName>
        <fullName evidence="2">Uncharacterized protein</fullName>
    </submittedName>
</protein>
<reference evidence="2" key="1">
    <citation type="journal article" date="2021" name="Nat. Commun.">
        <title>Genetic determinants of endophytism in the Arabidopsis root mycobiome.</title>
        <authorList>
            <person name="Mesny F."/>
            <person name="Miyauchi S."/>
            <person name="Thiergart T."/>
            <person name="Pickel B."/>
            <person name="Atanasova L."/>
            <person name="Karlsson M."/>
            <person name="Huettel B."/>
            <person name="Barry K.W."/>
            <person name="Haridas S."/>
            <person name="Chen C."/>
            <person name="Bauer D."/>
            <person name="Andreopoulos W."/>
            <person name="Pangilinan J."/>
            <person name="LaButti K."/>
            <person name="Riley R."/>
            <person name="Lipzen A."/>
            <person name="Clum A."/>
            <person name="Drula E."/>
            <person name="Henrissat B."/>
            <person name="Kohler A."/>
            <person name="Grigoriev I.V."/>
            <person name="Martin F.M."/>
            <person name="Hacquard S."/>
        </authorList>
    </citation>
    <scope>NUCLEOTIDE SEQUENCE</scope>
    <source>
        <strain evidence="2">MPI-SDFR-AT-0073</strain>
    </source>
</reference>
<comment type="caution">
    <text evidence="2">The sequence shown here is derived from an EMBL/GenBank/DDBJ whole genome shotgun (WGS) entry which is preliminary data.</text>
</comment>